<name>A0A8K0L7N2_9PEZI</name>
<evidence type="ECO:0000313" key="1">
    <source>
        <dbReference type="EMBL" id="KAG8630712.1"/>
    </source>
</evidence>
<sequence length="57" mass="6495">MARMELEDILWYSLTDCGSIFWSVSLSSTLRMALSSARGKWLHMLRGGTVALSFRRV</sequence>
<proteinExistence type="predicted"/>
<reference evidence="1" key="1">
    <citation type="submission" date="2021-07" db="EMBL/GenBank/DDBJ databases">
        <title>Elsinoe batatas strain:CRI-CJ2 Genome sequencing and assembly.</title>
        <authorList>
            <person name="Huang L."/>
        </authorList>
    </citation>
    <scope>NUCLEOTIDE SEQUENCE</scope>
    <source>
        <strain evidence="1">CRI-CJ2</strain>
    </source>
</reference>
<dbReference type="Proteomes" id="UP000809789">
    <property type="component" value="Unassembled WGS sequence"/>
</dbReference>
<evidence type="ECO:0000313" key="2">
    <source>
        <dbReference type="Proteomes" id="UP000809789"/>
    </source>
</evidence>
<dbReference type="EMBL" id="JAESVG020000002">
    <property type="protein sequence ID" value="KAG8630712.1"/>
    <property type="molecule type" value="Genomic_DNA"/>
</dbReference>
<comment type="caution">
    <text evidence="1">The sequence shown here is derived from an EMBL/GenBank/DDBJ whole genome shotgun (WGS) entry which is preliminary data.</text>
</comment>
<organism evidence="1 2">
    <name type="scientific">Elsinoe batatas</name>
    <dbReference type="NCBI Taxonomy" id="2601811"/>
    <lineage>
        <taxon>Eukaryota</taxon>
        <taxon>Fungi</taxon>
        <taxon>Dikarya</taxon>
        <taxon>Ascomycota</taxon>
        <taxon>Pezizomycotina</taxon>
        <taxon>Dothideomycetes</taxon>
        <taxon>Dothideomycetidae</taxon>
        <taxon>Myriangiales</taxon>
        <taxon>Elsinoaceae</taxon>
        <taxon>Elsinoe</taxon>
    </lineage>
</organism>
<keyword evidence="2" id="KW-1185">Reference proteome</keyword>
<gene>
    <name evidence="1" type="ORF">KVT40_002331</name>
</gene>
<dbReference type="AlphaFoldDB" id="A0A8K0L7N2"/>
<protein>
    <submittedName>
        <fullName evidence="1">Uncharacterized protein</fullName>
    </submittedName>
</protein>
<accession>A0A8K0L7N2</accession>